<dbReference type="InterPro" id="IPR050563">
    <property type="entry name" value="4-hydroxybenzoyl-CoA_TE"/>
</dbReference>
<sequence length="194" mass="21274">MRSQKIEDLTTTITRSSYTNMAKNLREIYPFVLPIQSRWADNDQYSHISNVCYYNYADSAINTYLIDKCGLEPSDTRSKFPIGLMIASSCRFIAPLSFPAVVQAGLCIRKVGTSSVNYETAIWEETTSNGQTKQTLAAIVKSTHVFVDRETRIPIGKGGKGAMPAILRDGLLRIVVAESASAQSQAQGGPTSKL</sequence>
<proteinExistence type="inferred from homology"/>
<evidence type="ECO:0000256" key="1">
    <source>
        <dbReference type="ARBA" id="ARBA00005953"/>
    </source>
</evidence>
<keyword evidence="2" id="KW-0378">Hydrolase</keyword>
<dbReference type="InterPro" id="IPR029069">
    <property type="entry name" value="HotDog_dom_sf"/>
</dbReference>
<dbReference type="Proteomes" id="UP001176517">
    <property type="component" value="Unassembled WGS sequence"/>
</dbReference>
<dbReference type="PANTHER" id="PTHR31793">
    <property type="entry name" value="4-HYDROXYBENZOYL-COA THIOESTERASE FAMILY MEMBER"/>
    <property type="match status" value="1"/>
</dbReference>
<keyword evidence="4" id="KW-1185">Reference proteome</keyword>
<dbReference type="AlphaFoldDB" id="A0AAN6GX15"/>
<protein>
    <recommendedName>
        <fullName evidence="5">Thioesterase domain-containing protein</fullName>
    </recommendedName>
</protein>
<evidence type="ECO:0008006" key="5">
    <source>
        <dbReference type="Google" id="ProtNLM"/>
    </source>
</evidence>
<dbReference type="PANTHER" id="PTHR31793:SF27">
    <property type="entry name" value="NOVEL THIOESTERASE SUPERFAMILY DOMAIN AND SAPOSIN A-TYPE DOMAIN CONTAINING PROTEIN (0610012H03RIK)"/>
    <property type="match status" value="1"/>
</dbReference>
<organism evidence="3 4">
    <name type="scientific">Tilletia horrida</name>
    <dbReference type="NCBI Taxonomy" id="155126"/>
    <lineage>
        <taxon>Eukaryota</taxon>
        <taxon>Fungi</taxon>
        <taxon>Dikarya</taxon>
        <taxon>Basidiomycota</taxon>
        <taxon>Ustilaginomycotina</taxon>
        <taxon>Exobasidiomycetes</taxon>
        <taxon>Tilletiales</taxon>
        <taxon>Tilletiaceae</taxon>
        <taxon>Tilletia</taxon>
    </lineage>
</organism>
<dbReference type="EMBL" id="JAPDMZ010000010">
    <property type="protein sequence ID" value="KAK0556836.1"/>
    <property type="molecule type" value="Genomic_DNA"/>
</dbReference>
<dbReference type="GO" id="GO:0047617">
    <property type="term" value="F:fatty acyl-CoA hydrolase activity"/>
    <property type="evidence" value="ECO:0007669"/>
    <property type="project" value="TreeGrafter"/>
</dbReference>
<dbReference type="Gene3D" id="3.10.129.10">
    <property type="entry name" value="Hotdog Thioesterase"/>
    <property type="match status" value="1"/>
</dbReference>
<dbReference type="CDD" id="cd00586">
    <property type="entry name" value="4HBT"/>
    <property type="match status" value="1"/>
</dbReference>
<comment type="similarity">
    <text evidence="1">Belongs to the 4-hydroxybenzoyl-CoA thioesterase family.</text>
</comment>
<name>A0AAN6GX15_9BASI</name>
<evidence type="ECO:0000256" key="2">
    <source>
        <dbReference type="ARBA" id="ARBA00022801"/>
    </source>
</evidence>
<evidence type="ECO:0000313" key="3">
    <source>
        <dbReference type="EMBL" id="KAK0556836.1"/>
    </source>
</evidence>
<dbReference type="SUPFAM" id="SSF54637">
    <property type="entry name" value="Thioesterase/thiol ester dehydrase-isomerase"/>
    <property type="match status" value="1"/>
</dbReference>
<gene>
    <name evidence="3" type="ORF">OC846_000863</name>
</gene>
<reference evidence="3" key="1">
    <citation type="journal article" date="2023" name="PhytoFront">
        <title>Draft Genome Resources of Seven Strains of Tilletia horrida, Causal Agent of Kernel Smut of Rice.</title>
        <authorList>
            <person name="Khanal S."/>
            <person name="Antony Babu S."/>
            <person name="Zhou X.G."/>
        </authorList>
    </citation>
    <scope>NUCLEOTIDE SEQUENCE</scope>
    <source>
        <strain evidence="3">TX6</strain>
    </source>
</reference>
<accession>A0AAN6GX15</accession>
<comment type="caution">
    <text evidence="3">The sequence shown here is derived from an EMBL/GenBank/DDBJ whole genome shotgun (WGS) entry which is preliminary data.</text>
</comment>
<dbReference type="Pfam" id="PF13279">
    <property type="entry name" value="4HBT_2"/>
    <property type="match status" value="1"/>
</dbReference>
<evidence type="ECO:0000313" key="4">
    <source>
        <dbReference type="Proteomes" id="UP001176517"/>
    </source>
</evidence>